<reference evidence="2" key="2">
    <citation type="submission" date="2020-07" db="EMBL/GenBank/DDBJ databases">
        <authorList>
            <person name="Vera ALvarez R."/>
            <person name="Arias-Moreno D.M."/>
            <person name="Jimenez-Jacinto V."/>
            <person name="Jimenez-Bremont J.F."/>
            <person name="Swaminathan K."/>
            <person name="Moose S.P."/>
            <person name="Guerrero-Gonzalez M.L."/>
            <person name="Marino-Ramirez L."/>
            <person name="Landsman D."/>
            <person name="Rodriguez-Kessler M."/>
            <person name="Delgado-Sanchez P."/>
        </authorList>
    </citation>
    <scope>NUCLEOTIDE SEQUENCE</scope>
    <source>
        <tissue evidence="2">Cladode</tissue>
    </source>
</reference>
<name>A0A7C9DJJ2_OPUST</name>
<organism evidence="2">
    <name type="scientific">Opuntia streptacantha</name>
    <name type="common">Prickly pear cactus</name>
    <name type="synonym">Opuntia cardona</name>
    <dbReference type="NCBI Taxonomy" id="393608"/>
    <lineage>
        <taxon>Eukaryota</taxon>
        <taxon>Viridiplantae</taxon>
        <taxon>Streptophyta</taxon>
        <taxon>Embryophyta</taxon>
        <taxon>Tracheophyta</taxon>
        <taxon>Spermatophyta</taxon>
        <taxon>Magnoliopsida</taxon>
        <taxon>eudicotyledons</taxon>
        <taxon>Gunneridae</taxon>
        <taxon>Pentapetalae</taxon>
        <taxon>Caryophyllales</taxon>
        <taxon>Cactineae</taxon>
        <taxon>Cactaceae</taxon>
        <taxon>Opuntioideae</taxon>
        <taxon>Opuntia</taxon>
    </lineage>
</organism>
<reference evidence="2" key="1">
    <citation type="journal article" date="2013" name="J. Plant Res.">
        <title>Effect of fungi and light on seed germination of three Opuntia species from semiarid lands of central Mexico.</title>
        <authorList>
            <person name="Delgado-Sanchez P."/>
            <person name="Jimenez-Bremont J.F."/>
            <person name="Guerrero-Gonzalez Mde L."/>
            <person name="Flores J."/>
        </authorList>
    </citation>
    <scope>NUCLEOTIDE SEQUENCE</scope>
    <source>
        <tissue evidence="2">Cladode</tissue>
    </source>
</reference>
<dbReference type="AlphaFoldDB" id="A0A7C9DJJ2"/>
<proteinExistence type="predicted"/>
<feature type="region of interest" description="Disordered" evidence="1">
    <location>
        <begin position="138"/>
        <end position="157"/>
    </location>
</feature>
<feature type="compositionally biased region" description="Polar residues" evidence="1">
    <location>
        <begin position="22"/>
        <end position="35"/>
    </location>
</feature>
<feature type="region of interest" description="Disordered" evidence="1">
    <location>
        <begin position="1"/>
        <end position="35"/>
    </location>
</feature>
<feature type="compositionally biased region" description="Basic and acidic residues" evidence="1">
    <location>
        <begin position="12"/>
        <end position="21"/>
    </location>
</feature>
<feature type="region of interest" description="Disordered" evidence="1">
    <location>
        <begin position="59"/>
        <end position="101"/>
    </location>
</feature>
<protein>
    <submittedName>
        <fullName evidence="2">Uncharacterized protein</fullName>
    </submittedName>
</protein>
<feature type="compositionally biased region" description="Polar residues" evidence="1">
    <location>
        <begin position="80"/>
        <end position="96"/>
    </location>
</feature>
<evidence type="ECO:0000256" key="1">
    <source>
        <dbReference type="SAM" id="MobiDB-lite"/>
    </source>
</evidence>
<sequence>MANSNSNSKVRRCQESPRSYESRLANTSPTKTKTVSFTVGNSEEMCKVRQHLRPLVAQECNEGSSSTSVPPPGFGFESLNPISSDINQTKSGKAQATSNSTELTSESLKKLAQESLQIGELLGVKVIGDYKAALSRITKPLKKNKGKDSRIDQQSKE</sequence>
<dbReference type="EMBL" id="GISG01139393">
    <property type="protein sequence ID" value="MBA4644681.1"/>
    <property type="molecule type" value="Transcribed_RNA"/>
</dbReference>
<evidence type="ECO:0000313" key="2">
    <source>
        <dbReference type="EMBL" id="MBA4644681.1"/>
    </source>
</evidence>
<feature type="compositionally biased region" description="Basic and acidic residues" evidence="1">
    <location>
        <begin position="146"/>
        <end position="157"/>
    </location>
</feature>
<accession>A0A7C9DJJ2</accession>